<dbReference type="Proteomes" id="UP000636888">
    <property type="component" value="Unassembled WGS sequence"/>
</dbReference>
<dbReference type="Gene3D" id="2.60.40.10">
    <property type="entry name" value="Immunoglobulins"/>
    <property type="match status" value="1"/>
</dbReference>
<proteinExistence type="predicted"/>
<keyword evidence="1" id="KW-0732">Signal</keyword>
<sequence>MVVLACALPLAAHAATWFFSTQAKSNGGTITSPNMTGQRVVNGPIYHSYTTSTALPVTITADPGFSIRDVVVNNVSMGAQGSSYSTFVKGDADSSSQSVTASFAPALLSVGAQSSGYGGSISPSYFGNITYGTTLTEARTFYITPQSGFYVQSVTGVPSGATVSPSVPAGASQRVTVTFPKGYVFTTSIAINATFVSDKPVIKVSLPQSALVGVPVTLSATHVGGPAPTTYTWTQWSGPARAQLVPAQSQATVVAPASGYYVFRVAVDGGSYGLIALTVTDSTGKAARTLCEFCHQAIGIGTPGLFRNWSASAHRVNSVSCEKCHSTHPAKPDTSVCSGCHSDMNSHPFATGGSACTVCHNSHSLKAVIPGMPAVHFNNSTSVGYPASYVTSRSDCMDCHRGNDQNAAIRQQWKVSAHGATTDAAWRGRDFKTMSGCVQCHTTTGFIAYSTGKVTAAWGTASDKSKEVLACNACHSDIGTGAIRAFTPVKPYKDDSYVNRNAGESNICFDCHSGTKNGKSVTALANFGNAAFPDPHFLAAGGTLHAQGGYQFAGRSYAGYSSNSHRRVGLGVNTTAGPCIACHKSSASGHTFTASVNEACAGCHKDSLTTGLLSAEKGDFQNALQILRAQLDAKGFAYYSSASPRFAATNWGSGQSGADRMGAAFNYAFLRSEPGAYAHNSAYTKQLIFDSIDVLHNGSVTGSIDTALTDLVSAGKITQQAADQVATYKNAKTSCTTCHDPAGAVSGTGTGSHVKHASDGVGCADCHSQTATGATALVPGTVTHINGQVDVNVAAIDVKGSFSYGAAAKSCSNVTCHGNGAVTMTWGQGPASCESCHVTNISVVDGVKATDRSLFPTSGHGQSGVGQTCLSCHDSTKQHIGGGNMLLPAHIGAQNIECNVCHNDTDLIPYPARNNMKTHINADGTASNCTDCHDPHGTTNLSMIKTNILGRTITYTNDNTGLTDPVTNQGLCQVCHTQTKYYRAGVVETNHDTTGCLGCHQHNAAAGAFMVTEKKQCDSCHGYPPAPRVTSYPVVFGTMSNWSSATFEDYSGGGGAHLVGAHVPQNARRADGWANCVMCHETRYHPVETSDITVPILPSKSHITVAPQYRLDNSFTIYSGAKLFDPPARNVTGSCMNVSCHMGPSPRWSIER</sequence>
<accession>A0A8J7JJN9</accession>
<comment type="caution">
    <text evidence="3">The sequence shown here is derived from an EMBL/GenBank/DDBJ whole genome shotgun (WGS) entry which is preliminary data.</text>
</comment>
<dbReference type="PANTHER" id="PTHR35038:SF6">
    <property type="entry name" value="SURFACE LOCALIZED DECAHEME CYTOCHROME C LIPOPROTEIN"/>
    <property type="match status" value="1"/>
</dbReference>
<dbReference type="Pfam" id="PF22113">
    <property type="entry name" value="Mtrc-MtrF_II-IV_dom"/>
    <property type="match status" value="1"/>
</dbReference>
<evidence type="ECO:0000313" key="4">
    <source>
        <dbReference type="Proteomes" id="UP000636888"/>
    </source>
</evidence>
<evidence type="ECO:0000313" key="3">
    <source>
        <dbReference type="EMBL" id="MBJ6723110.1"/>
    </source>
</evidence>
<protein>
    <submittedName>
        <fullName evidence="3">CxxxxCH/CxxCH domain-containing protein</fullName>
    </submittedName>
</protein>
<dbReference type="InterPro" id="IPR013783">
    <property type="entry name" value="Ig-like_fold"/>
</dbReference>
<dbReference type="Gene3D" id="1.10.1130.10">
    <property type="entry name" value="Flavocytochrome C3, Chain A"/>
    <property type="match status" value="1"/>
</dbReference>
<feature type="domain" description="Outer membrane cytochrome MtrC/MtrF-like" evidence="2">
    <location>
        <begin position="334"/>
        <end position="477"/>
    </location>
</feature>
<dbReference type="InterPro" id="IPR051829">
    <property type="entry name" value="Multiheme_Cytochr_ET"/>
</dbReference>
<evidence type="ECO:0000259" key="2">
    <source>
        <dbReference type="Pfam" id="PF22113"/>
    </source>
</evidence>
<gene>
    <name evidence="3" type="ORF">JFN93_00185</name>
</gene>
<reference evidence="3" key="1">
    <citation type="submission" date="2020-12" db="EMBL/GenBank/DDBJ databases">
        <title>Geomonas sp. Red875, isolated from river sediment.</title>
        <authorList>
            <person name="Xu Z."/>
            <person name="Zhang Z."/>
            <person name="Masuda Y."/>
            <person name="Itoh H."/>
            <person name="Senoo K."/>
        </authorList>
    </citation>
    <scope>NUCLEOTIDE SEQUENCE</scope>
    <source>
        <strain evidence="3">Red875</strain>
    </source>
</reference>
<dbReference type="RefSeq" id="WP_199381959.1">
    <property type="nucleotide sequence ID" value="NZ_JAEMHM010000001.1"/>
</dbReference>
<dbReference type="InterPro" id="IPR054337">
    <property type="entry name" value="Mtrc-MtrF-like_dom_II/IV"/>
</dbReference>
<organism evidence="3 4">
    <name type="scientific">Geomesophilobacter sediminis</name>
    <dbReference type="NCBI Taxonomy" id="2798584"/>
    <lineage>
        <taxon>Bacteria</taxon>
        <taxon>Pseudomonadati</taxon>
        <taxon>Thermodesulfobacteriota</taxon>
        <taxon>Desulfuromonadia</taxon>
        <taxon>Geobacterales</taxon>
        <taxon>Geobacteraceae</taxon>
        <taxon>Geomesophilobacter</taxon>
    </lineage>
</organism>
<dbReference type="PANTHER" id="PTHR35038">
    <property type="entry name" value="DISSIMILATORY SULFITE REDUCTASE SIRA"/>
    <property type="match status" value="1"/>
</dbReference>
<dbReference type="AlphaFoldDB" id="A0A8J7JJN9"/>
<dbReference type="NCBIfam" id="TIGR01904">
    <property type="entry name" value="GSu_C4xC__C2xCH"/>
    <property type="match status" value="1"/>
</dbReference>
<dbReference type="GO" id="GO:0016491">
    <property type="term" value="F:oxidoreductase activity"/>
    <property type="evidence" value="ECO:0007669"/>
    <property type="project" value="TreeGrafter"/>
</dbReference>
<dbReference type="Gene3D" id="3.90.10.10">
    <property type="entry name" value="Cytochrome C3"/>
    <property type="match status" value="2"/>
</dbReference>
<dbReference type="SUPFAM" id="SSF48695">
    <property type="entry name" value="Multiheme cytochromes"/>
    <property type="match status" value="2"/>
</dbReference>
<evidence type="ECO:0000256" key="1">
    <source>
        <dbReference type="ARBA" id="ARBA00022729"/>
    </source>
</evidence>
<dbReference type="EMBL" id="JAEMHM010000001">
    <property type="protein sequence ID" value="MBJ6723110.1"/>
    <property type="molecule type" value="Genomic_DNA"/>
</dbReference>
<dbReference type="InterPro" id="IPR010176">
    <property type="entry name" value="C4xCH_C2xCH_motif_GEOSU"/>
</dbReference>
<name>A0A8J7JJN9_9BACT</name>
<dbReference type="InterPro" id="IPR036280">
    <property type="entry name" value="Multihaem_cyt_sf"/>
</dbReference>
<keyword evidence="4" id="KW-1185">Reference proteome</keyword>